<dbReference type="SUPFAM" id="SSF51120">
    <property type="entry name" value="beta-Roll"/>
    <property type="match status" value="1"/>
</dbReference>
<dbReference type="InterPro" id="IPR011049">
    <property type="entry name" value="Serralysin-like_metalloprot_C"/>
</dbReference>
<organism evidence="1 2">
    <name type="scientific">Meinhardsimonia xiamenensis</name>
    <dbReference type="NCBI Taxonomy" id="990712"/>
    <lineage>
        <taxon>Bacteria</taxon>
        <taxon>Pseudomonadati</taxon>
        <taxon>Pseudomonadota</taxon>
        <taxon>Alphaproteobacteria</taxon>
        <taxon>Rhodobacterales</taxon>
        <taxon>Paracoccaceae</taxon>
        <taxon>Meinhardsimonia</taxon>
    </lineage>
</organism>
<dbReference type="AlphaFoldDB" id="A0A1G8Y314"/>
<reference evidence="2" key="1">
    <citation type="submission" date="2016-10" db="EMBL/GenBank/DDBJ databases">
        <authorList>
            <person name="Varghese N."/>
            <person name="Submissions S."/>
        </authorList>
    </citation>
    <scope>NUCLEOTIDE SEQUENCE [LARGE SCALE GENOMIC DNA]</scope>
    <source>
        <strain evidence="2">CGMCC 1.10789</strain>
    </source>
</reference>
<dbReference type="PRINTS" id="PR00313">
    <property type="entry name" value="CABNDNGRPT"/>
</dbReference>
<dbReference type="SUPFAM" id="SSF101898">
    <property type="entry name" value="NHL repeat"/>
    <property type="match status" value="1"/>
</dbReference>
<proteinExistence type="predicted"/>
<dbReference type="InterPro" id="IPR001343">
    <property type="entry name" value="Hemolysn_Ca-bd"/>
</dbReference>
<dbReference type="Pfam" id="PF00353">
    <property type="entry name" value="HemolysinCabind"/>
    <property type="match status" value="1"/>
</dbReference>
<dbReference type="Gene3D" id="2.150.10.10">
    <property type="entry name" value="Serralysin-like metalloprotease, C-terminal"/>
    <property type="match status" value="1"/>
</dbReference>
<evidence type="ECO:0000313" key="2">
    <source>
        <dbReference type="Proteomes" id="UP000199328"/>
    </source>
</evidence>
<dbReference type="InterPro" id="IPR018511">
    <property type="entry name" value="Hemolysin-typ_Ca-bd_CS"/>
</dbReference>
<dbReference type="Proteomes" id="UP000199328">
    <property type="component" value="Unassembled WGS sequence"/>
</dbReference>
<dbReference type="OrthoDB" id="9342475at2"/>
<keyword evidence="2" id="KW-1185">Reference proteome</keyword>
<dbReference type="PROSITE" id="PS00330">
    <property type="entry name" value="HEMOLYSIN_CALCIUM"/>
    <property type="match status" value="2"/>
</dbReference>
<dbReference type="RefSeq" id="WP_092497226.1">
    <property type="nucleotide sequence ID" value="NZ_FNFV01000001.1"/>
</dbReference>
<accession>A0A1G8Y314</accession>
<sequence>MFYRVEHVATLGSGVPHMAGITDMAVWAGASGTFLYTGSEADGGLSAFALAPGAVAGYFDQIGASANRGTYGLSDLALAVIAGQPALIPAGRHDDRLAFHLPDGNGELGSVKILGGDSAVLGNLETVAVMEVQGSTFMVAGQWGRPGVELYRIRSDLTVEHRRGLEDTASAALGDVTDMATAEIDGRSYFFTVSAAENGISAWWMGRWGNVKLRGTLDDTSGLWVSAPTAVEAVVVAGQAYVVLAAAGSDSLTVMKMNRWGGLFVKDHEIDSLHTRFGGVSALAAFEAGGRSFLVAGGADDGLTLFEIAPGGRLVLHDVIADETFTTLDNVAAIEAHVFGSEVQLFVTSASEPGVTQFAIDLSTLGVMRTGGDAANTLAGTGADDLLFGNAGDDVLSGGGGRDILIDGTGVDSLSGGAGADLFVFYTDARMDTVTDFDPAEDRLDLSDFDGLHTFDQLALTQKDYGVLVTYGSERLRLIAESGQLLTGDISADHFIF</sequence>
<dbReference type="GO" id="GO:0005615">
    <property type="term" value="C:extracellular space"/>
    <property type="evidence" value="ECO:0007669"/>
    <property type="project" value="InterPro"/>
</dbReference>
<evidence type="ECO:0000313" key="1">
    <source>
        <dbReference type="EMBL" id="SDJ97212.1"/>
    </source>
</evidence>
<dbReference type="GO" id="GO:0005509">
    <property type="term" value="F:calcium ion binding"/>
    <property type="evidence" value="ECO:0007669"/>
    <property type="project" value="InterPro"/>
</dbReference>
<dbReference type="EMBL" id="FNFV01000001">
    <property type="protein sequence ID" value="SDJ97212.1"/>
    <property type="molecule type" value="Genomic_DNA"/>
</dbReference>
<name>A0A1G8Y314_9RHOB</name>
<protein>
    <submittedName>
        <fullName evidence="1">Type I secretion C-terminal target domain (VC_A0849 subclass)</fullName>
    </submittedName>
</protein>
<dbReference type="STRING" id="990712.SAMN05216257_101165"/>
<gene>
    <name evidence="1" type="ORF">SAMN05216257_101165</name>
</gene>